<dbReference type="PANTHER" id="PTHR23112:SF0">
    <property type="entry name" value="TRANSMEMBRANE PROTEIN 116"/>
    <property type="match status" value="1"/>
</dbReference>
<feature type="transmembrane region" description="Helical" evidence="6">
    <location>
        <begin position="139"/>
        <end position="158"/>
    </location>
</feature>
<sequence length="678" mass="75473">MSEMEASQRLSEVQERLLAVLPIPACILSILGSSIIILIALDSRKRKKWSPYTRLLIGLSVSDIVSSINIALASFLRPTDSPRASAFTIGNATTCYVSGFMTTVTRSAKFYSCMLSFYFLLTARYRLKNSFIARRIEPGMHCISLGYPLVSAIVGAYYNVYADTVTYMGCFVSCPPETNEEDCIATTLGWIFYGWPFLFVLASLIVNNVLIWLLVHGQSVALQENDASGKVEAAQDESKDFRCVDDDDGSFHEQTKRSVDETFISDTTPSSDNLNKVQQKKASKAPTASHMRRLQLVKSQAFLFVGAYAFVNIWSGIMAIAEQNSHAEDDVLSFLVKMYPIMILNALLAPMQGFFNMLVYVRPKYLTTRHQFQDQSRWWVMKRVMLGEKRVRALGKPRIPKPLPQQATNEVPNAESPKDGGKTDDSAEPVIDQPRSLVPLTRNAVSSMTASGGDFIDGQSYEESLNDKEQDRWGSNHNDTWTPIKQAPRYYSSLEERDSSLGMISELTEKQFEPIIDFSQESELDQRVQATHGDSIPAPPRSAPTHSPSPVNSRWNPELARKRQLLASLDLMMPRRLSSTAEMPCTENPPDGSWTDVPLQTPIRAVSLVEVHSEIEEEEADASVRDPPLPPSVRQESPGVGASSSSSYGTADRMLLPPVRRMSPTVFVRPPRGSVVNS</sequence>
<evidence type="ECO:0000313" key="8">
    <source>
        <dbReference type="Proteomes" id="UP001295423"/>
    </source>
</evidence>
<evidence type="ECO:0000256" key="6">
    <source>
        <dbReference type="SAM" id="Phobius"/>
    </source>
</evidence>
<comment type="subcellular location">
    <subcellularLocation>
        <location evidence="1">Membrane</location>
        <topology evidence="1">Multi-pass membrane protein</topology>
    </subcellularLocation>
</comment>
<feature type="transmembrane region" description="Helical" evidence="6">
    <location>
        <begin position="20"/>
        <end position="41"/>
    </location>
</feature>
<feature type="region of interest" description="Disordered" evidence="5">
    <location>
        <begin position="395"/>
        <end position="436"/>
    </location>
</feature>
<organism evidence="7 8">
    <name type="scientific">Cylindrotheca closterium</name>
    <dbReference type="NCBI Taxonomy" id="2856"/>
    <lineage>
        <taxon>Eukaryota</taxon>
        <taxon>Sar</taxon>
        <taxon>Stramenopiles</taxon>
        <taxon>Ochrophyta</taxon>
        <taxon>Bacillariophyta</taxon>
        <taxon>Bacillariophyceae</taxon>
        <taxon>Bacillariophycidae</taxon>
        <taxon>Bacillariales</taxon>
        <taxon>Bacillariaceae</taxon>
        <taxon>Cylindrotheca</taxon>
    </lineage>
</organism>
<proteinExistence type="predicted"/>
<dbReference type="GO" id="GO:0005886">
    <property type="term" value="C:plasma membrane"/>
    <property type="evidence" value="ECO:0007669"/>
    <property type="project" value="TreeGrafter"/>
</dbReference>
<name>A0AAD2CG89_9STRA</name>
<evidence type="ECO:0000256" key="4">
    <source>
        <dbReference type="ARBA" id="ARBA00023136"/>
    </source>
</evidence>
<comment type="caution">
    <text evidence="7">The sequence shown here is derived from an EMBL/GenBank/DDBJ whole genome shotgun (WGS) entry which is preliminary data.</text>
</comment>
<evidence type="ECO:0000256" key="2">
    <source>
        <dbReference type="ARBA" id="ARBA00022692"/>
    </source>
</evidence>
<dbReference type="Proteomes" id="UP001295423">
    <property type="component" value="Unassembled WGS sequence"/>
</dbReference>
<feature type="compositionally biased region" description="Basic and acidic residues" evidence="5">
    <location>
        <begin position="416"/>
        <end position="425"/>
    </location>
</feature>
<feature type="transmembrane region" description="Helical" evidence="6">
    <location>
        <begin position="53"/>
        <end position="76"/>
    </location>
</feature>
<feature type="transmembrane region" description="Helical" evidence="6">
    <location>
        <begin position="195"/>
        <end position="215"/>
    </location>
</feature>
<keyword evidence="3 6" id="KW-1133">Transmembrane helix</keyword>
<dbReference type="EMBL" id="CAKOGP040000169">
    <property type="protein sequence ID" value="CAJ1931670.1"/>
    <property type="molecule type" value="Genomic_DNA"/>
</dbReference>
<evidence type="ECO:0000256" key="5">
    <source>
        <dbReference type="SAM" id="MobiDB-lite"/>
    </source>
</evidence>
<keyword evidence="2 6" id="KW-0812">Transmembrane</keyword>
<accession>A0AAD2CG89</accession>
<feature type="transmembrane region" description="Helical" evidence="6">
    <location>
        <begin position="301"/>
        <end position="321"/>
    </location>
</feature>
<dbReference type="GO" id="GO:0007189">
    <property type="term" value="P:adenylate cyclase-activating G protein-coupled receptor signaling pathway"/>
    <property type="evidence" value="ECO:0007669"/>
    <property type="project" value="TreeGrafter"/>
</dbReference>
<feature type="region of interest" description="Disordered" evidence="5">
    <location>
        <begin position="613"/>
        <end position="656"/>
    </location>
</feature>
<feature type="region of interest" description="Disordered" evidence="5">
    <location>
        <begin position="526"/>
        <end position="557"/>
    </location>
</feature>
<feature type="transmembrane region" description="Helical" evidence="6">
    <location>
        <begin position="341"/>
        <end position="361"/>
    </location>
</feature>
<evidence type="ECO:0008006" key="9">
    <source>
        <dbReference type="Google" id="ProtNLM"/>
    </source>
</evidence>
<evidence type="ECO:0000256" key="3">
    <source>
        <dbReference type="ARBA" id="ARBA00022989"/>
    </source>
</evidence>
<keyword evidence="4 6" id="KW-0472">Membrane</keyword>
<reference evidence="7" key="1">
    <citation type="submission" date="2023-08" db="EMBL/GenBank/DDBJ databases">
        <authorList>
            <person name="Audoor S."/>
            <person name="Bilcke G."/>
        </authorList>
    </citation>
    <scope>NUCLEOTIDE SEQUENCE</scope>
</reference>
<dbReference type="Gene3D" id="1.20.1070.10">
    <property type="entry name" value="Rhodopsin 7-helix transmembrane proteins"/>
    <property type="match status" value="1"/>
</dbReference>
<feature type="compositionally biased region" description="Polar residues" evidence="5">
    <location>
        <begin position="544"/>
        <end position="555"/>
    </location>
</feature>
<gene>
    <name evidence="7" type="ORF">CYCCA115_LOCUS2493</name>
</gene>
<evidence type="ECO:0000256" key="1">
    <source>
        <dbReference type="ARBA" id="ARBA00004141"/>
    </source>
</evidence>
<dbReference type="PANTHER" id="PTHR23112">
    <property type="entry name" value="G PROTEIN-COUPLED RECEPTOR 157-RELATED"/>
    <property type="match status" value="1"/>
</dbReference>
<dbReference type="GO" id="GO:0004930">
    <property type="term" value="F:G protein-coupled receptor activity"/>
    <property type="evidence" value="ECO:0007669"/>
    <property type="project" value="TreeGrafter"/>
</dbReference>
<evidence type="ECO:0000313" key="7">
    <source>
        <dbReference type="EMBL" id="CAJ1931670.1"/>
    </source>
</evidence>
<keyword evidence="8" id="KW-1185">Reference proteome</keyword>
<protein>
    <recommendedName>
        <fullName evidence="9">G-protein coupled receptors family 1 profile domain-containing protein</fullName>
    </recommendedName>
</protein>
<feature type="transmembrane region" description="Helical" evidence="6">
    <location>
        <begin position="108"/>
        <end position="127"/>
    </location>
</feature>
<dbReference type="SUPFAM" id="SSF81321">
    <property type="entry name" value="Family A G protein-coupled receptor-like"/>
    <property type="match status" value="1"/>
</dbReference>
<dbReference type="AlphaFoldDB" id="A0AAD2CG89"/>